<dbReference type="EMBL" id="RJTM01000088">
    <property type="protein sequence ID" value="RNL85397.1"/>
    <property type="molecule type" value="Genomic_DNA"/>
</dbReference>
<dbReference type="InterPro" id="IPR048012">
    <property type="entry name" value="BfmA-like_N"/>
</dbReference>
<comment type="caution">
    <text evidence="2">The sequence shown here is derived from an EMBL/GenBank/DDBJ whole genome shotgun (WGS) entry which is preliminary data.</text>
</comment>
<organism evidence="2 3">
    <name type="scientific">Sinomicrobium pectinilyticum</name>
    <dbReference type="NCBI Taxonomy" id="1084421"/>
    <lineage>
        <taxon>Bacteria</taxon>
        <taxon>Pseudomonadati</taxon>
        <taxon>Bacteroidota</taxon>
        <taxon>Flavobacteriia</taxon>
        <taxon>Flavobacteriales</taxon>
        <taxon>Flavobacteriaceae</taxon>
        <taxon>Sinomicrobium</taxon>
    </lineage>
</organism>
<dbReference type="NCBIfam" id="NF041200">
    <property type="entry name" value="mob_BfmA_Nterm"/>
    <property type="match status" value="1"/>
</dbReference>
<keyword evidence="3" id="KW-1185">Reference proteome</keyword>
<feature type="coiled-coil region" evidence="1">
    <location>
        <begin position="122"/>
        <end position="156"/>
    </location>
</feature>
<evidence type="ECO:0000313" key="2">
    <source>
        <dbReference type="EMBL" id="RNL85397.1"/>
    </source>
</evidence>
<accession>A0A3N0EC13</accession>
<protein>
    <submittedName>
        <fullName evidence="2">Uncharacterized protein</fullName>
    </submittedName>
</protein>
<name>A0A3N0EC13_SINP1</name>
<evidence type="ECO:0000256" key="1">
    <source>
        <dbReference type="SAM" id="Coils"/>
    </source>
</evidence>
<dbReference type="OrthoDB" id="1441069at2"/>
<evidence type="ECO:0000313" key="3">
    <source>
        <dbReference type="Proteomes" id="UP000267469"/>
    </source>
</evidence>
<keyword evidence="1" id="KW-0175">Coiled coil</keyword>
<dbReference type="Proteomes" id="UP000267469">
    <property type="component" value="Unassembled WGS sequence"/>
</dbReference>
<dbReference type="AlphaFoldDB" id="A0A3N0EC13"/>
<proteinExistence type="predicted"/>
<gene>
    <name evidence="2" type="ORF">ED312_12550</name>
</gene>
<reference evidence="2 3" key="1">
    <citation type="submission" date="2018-10" db="EMBL/GenBank/DDBJ databases">
        <title>Sinomicrobium pectinilyticum sp. nov., a pectinase-producing bacterium isolated from alkaline and saline soil, and emended description of the genus Sinomicrobium.</title>
        <authorList>
            <person name="Cheng B."/>
            <person name="Li C."/>
            <person name="Lai Q."/>
            <person name="Du M."/>
            <person name="Shao Z."/>
            <person name="Xu P."/>
            <person name="Yang C."/>
        </authorList>
    </citation>
    <scope>NUCLEOTIDE SEQUENCE [LARGE SCALE GENOMIC DNA]</scope>
    <source>
        <strain evidence="2 3">5DNS001</strain>
    </source>
</reference>
<dbReference type="RefSeq" id="WP_123216368.1">
    <property type="nucleotide sequence ID" value="NZ_RJTM01000088.1"/>
</dbReference>
<sequence length="197" mass="23094">MDIGYEKEAFEGLKIKTSVAQKFRKYCKKLSQSQSMTLLLMLEFFEYNEISPKDVIGPNMQTLENVLKKRINAVISIVKDIEKQQTQPTVEMLQSLFENTSPAGKSKKKLWQEKKYFEKHTLKEGKQSIEEIREELDYYEEKCSRLTKELADTKQRFKKILGQLKSVNSTFGKPYFKLEIRPEELAHIKTKLGLDNK</sequence>